<gene>
    <name evidence="5" type="ORF">C5F48_16245</name>
</gene>
<evidence type="ECO:0000256" key="1">
    <source>
        <dbReference type="ARBA" id="ARBA00023015"/>
    </source>
</evidence>
<keyword evidence="6" id="KW-1185">Reference proteome</keyword>
<evidence type="ECO:0000313" key="5">
    <source>
        <dbReference type="EMBL" id="PTE20683.1"/>
    </source>
</evidence>
<proteinExistence type="predicted"/>
<accession>A0A2T4JSD6</accession>
<dbReference type="RefSeq" id="WP_107664928.1">
    <property type="nucleotide sequence ID" value="NZ_PZKG01000089.1"/>
</dbReference>
<dbReference type="InterPro" id="IPR005143">
    <property type="entry name" value="TF_LuxR_autoind-bd_dom"/>
</dbReference>
<evidence type="ECO:0000256" key="3">
    <source>
        <dbReference type="ARBA" id="ARBA00023163"/>
    </source>
</evidence>
<evidence type="ECO:0000313" key="6">
    <source>
        <dbReference type="Proteomes" id="UP000241010"/>
    </source>
</evidence>
<dbReference type="InterPro" id="IPR036693">
    <property type="entry name" value="TF_LuxR_autoind-bd_dom_sf"/>
</dbReference>
<dbReference type="Proteomes" id="UP000241010">
    <property type="component" value="Unassembled WGS sequence"/>
</dbReference>
<dbReference type="SUPFAM" id="SSF75516">
    <property type="entry name" value="Pheromone-binding domain of LuxR-like quorum-sensing transcription factors"/>
    <property type="match status" value="1"/>
</dbReference>
<feature type="domain" description="Transcription factor LuxR-like autoinducer-binding" evidence="4">
    <location>
        <begin position="31"/>
        <end position="123"/>
    </location>
</feature>
<evidence type="ECO:0000256" key="2">
    <source>
        <dbReference type="ARBA" id="ARBA00023125"/>
    </source>
</evidence>
<dbReference type="EMBL" id="PZKG01000089">
    <property type="protein sequence ID" value="PTE20683.1"/>
    <property type="molecule type" value="Genomic_DNA"/>
</dbReference>
<keyword evidence="3" id="KW-0804">Transcription</keyword>
<evidence type="ECO:0000259" key="4">
    <source>
        <dbReference type="Pfam" id="PF03472"/>
    </source>
</evidence>
<dbReference type="OrthoDB" id="7826109at2"/>
<dbReference type="Pfam" id="PF03472">
    <property type="entry name" value="Autoind_bind"/>
    <property type="match status" value="1"/>
</dbReference>
<dbReference type="GO" id="GO:0003677">
    <property type="term" value="F:DNA binding"/>
    <property type="evidence" value="ECO:0007669"/>
    <property type="project" value="UniProtKB-KW"/>
</dbReference>
<comment type="caution">
    <text evidence="5">The sequence shown here is derived from an EMBL/GenBank/DDBJ whole genome shotgun (WGS) entry which is preliminary data.</text>
</comment>
<name>A0A2T4JSD6_9RHOB</name>
<keyword evidence="1" id="KW-0805">Transcription regulation</keyword>
<protein>
    <submittedName>
        <fullName evidence="5">Transcriptional regulator</fullName>
    </submittedName>
</protein>
<sequence length="161" mass="17977">MVSVNKVRNILRDLNDHTGWRFAVGVRIRFANPTLLFQTYPQEWIDYYNDNALIFTDPTIRWGLSHAGVCDWDDLRADDGAGMMTKAAEHGLRFGIVVSVGDVGSRTLGFFCHADRPLTAEEIAFAADRVEQMHDATEGLGEVSEDKLNDLRAIGAGLRHD</sequence>
<dbReference type="AlphaFoldDB" id="A0A2T4JSD6"/>
<keyword evidence="2" id="KW-0238">DNA-binding</keyword>
<dbReference type="Gene3D" id="3.30.450.80">
    <property type="entry name" value="Transcription factor LuxR-like, autoinducer-binding domain"/>
    <property type="match status" value="1"/>
</dbReference>
<organism evidence="5 6">
    <name type="scientific">Cereibacter changlensis JA139</name>
    <dbReference type="NCBI Taxonomy" id="1188249"/>
    <lineage>
        <taxon>Bacteria</taxon>
        <taxon>Pseudomonadati</taxon>
        <taxon>Pseudomonadota</taxon>
        <taxon>Alphaproteobacteria</taxon>
        <taxon>Rhodobacterales</taxon>
        <taxon>Paracoccaceae</taxon>
        <taxon>Cereibacter</taxon>
    </lineage>
</organism>
<reference evidence="5 6" key="1">
    <citation type="submission" date="2018-03" db="EMBL/GenBank/DDBJ databases">
        <title>Cereibacter changlensis.</title>
        <authorList>
            <person name="Meyer T.E."/>
            <person name="Miller S."/>
            <person name="Lodha T."/>
            <person name="Gandham S."/>
            <person name="Chintalapati S."/>
            <person name="Chintalapati V.R."/>
        </authorList>
    </citation>
    <scope>NUCLEOTIDE SEQUENCE [LARGE SCALE GENOMIC DNA]</scope>
    <source>
        <strain evidence="5 6">JA139</strain>
    </source>
</reference>